<feature type="transmembrane region" description="Helical" evidence="1">
    <location>
        <begin position="7"/>
        <end position="27"/>
    </location>
</feature>
<keyword evidence="1" id="KW-0812">Transmembrane</keyword>
<evidence type="ECO:0000313" key="3">
    <source>
        <dbReference type="Proteomes" id="UP000036938"/>
    </source>
</evidence>
<proteinExistence type="predicted"/>
<organism evidence="2 3">
    <name type="scientific">Pseudaestuariivita atlantica</name>
    <dbReference type="NCBI Taxonomy" id="1317121"/>
    <lineage>
        <taxon>Bacteria</taxon>
        <taxon>Pseudomonadati</taxon>
        <taxon>Pseudomonadota</taxon>
        <taxon>Alphaproteobacteria</taxon>
        <taxon>Rhodobacterales</taxon>
        <taxon>Paracoccaceae</taxon>
        <taxon>Pseudaestuariivita</taxon>
    </lineage>
</organism>
<comment type="caution">
    <text evidence="2">The sequence shown here is derived from an EMBL/GenBank/DDBJ whole genome shotgun (WGS) entry which is preliminary data.</text>
</comment>
<sequence>MNRRRYLAGVIDGIGIFLVTLGTTYLLRDAWPGWALGLLVYLFLSLATIRLARTTPGLFASGLRLTGDGCAVCRELRRIGPFIVLAALGWGAEAIHPWLGYGVLGIALFLLNWRAGEMSGGVLPFDTATGFGIARRD</sequence>
<dbReference type="RefSeq" id="WP_050530326.1">
    <property type="nucleotide sequence ID" value="NZ_AQQZ01000003.1"/>
</dbReference>
<dbReference type="STRING" id="1317121.ATO11_08100"/>
<keyword evidence="1" id="KW-1133">Transmembrane helix</keyword>
<evidence type="ECO:0000256" key="1">
    <source>
        <dbReference type="SAM" id="Phobius"/>
    </source>
</evidence>
<evidence type="ECO:0000313" key="2">
    <source>
        <dbReference type="EMBL" id="KNG94176.1"/>
    </source>
</evidence>
<dbReference type="EMBL" id="AQQZ01000003">
    <property type="protein sequence ID" value="KNG94176.1"/>
    <property type="molecule type" value="Genomic_DNA"/>
</dbReference>
<dbReference type="Proteomes" id="UP000036938">
    <property type="component" value="Unassembled WGS sequence"/>
</dbReference>
<dbReference type="AlphaFoldDB" id="A0A0L1JR13"/>
<protein>
    <submittedName>
        <fullName evidence="2">Uncharacterized protein</fullName>
    </submittedName>
</protein>
<name>A0A0L1JR13_9RHOB</name>
<keyword evidence="1" id="KW-0472">Membrane</keyword>
<reference evidence="2 3" key="1">
    <citation type="journal article" date="2015" name="Int. J. Syst. Evol. Microbiol.">
        <title>Aestuariivita atlantica sp. nov., isolated from deep sea sediment of the Atlantic Ocean.</title>
        <authorList>
            <person name="Li G."/>
            <person name="Lai Q."/>
            <person name="Du Y."/>
            <person name="Liu X."/>
            <person name="Sun F."/>
            <person name="Shao Z."/>
        </authorList>
    </citation>
    <scope>NUCLEOTIDE SEQUENCE [LARGE SCALE GENOMIC DNA]</scope>
    <source>
        <strain evidence="2 3">22II-S11-z3</strain>
    </source>
</reference>
<feature type="transmembrane region" description="Helical" evidence="1">
    <location>
        <begin position="33"/>
        <end position="52"/>
    </location>
</feature>
<keyword evidence="3" id="KW-1185">Reference proteome</keyword>
<gene>
    <name evidence="2" type="ORF">ATO11_08100</name>
</gene>
<accession>A0A0L1JR13</accession>